<evidence type="ECO:0000256" key="1">
    <source>
        <dbReference type="SAM" id="MobiDB-lite"/>
    </source>
</evidence>
<name>A0A699HZF9_TANCI</name>
<sequence length="96" mass="10473">MDLCERKTGQGGRGWGSWKGPGAGDVPLADTLNQNTQENGDFGFSVDNGERMGKRAVFMNPAVLQGFKTHVLCIYNVTKSEVGKQCSRFVDDFKGI</sequence>
<organism evidence="2">
    <name type="scientific">Tanacetum cinerariifolium</name>
    <name type="common">Dalmatian daisy</name>
    <name type="synonym">Chrysanthemum cinerariifolium</name>
    <dbReference type="NCBI Taxonomy" id="118510"/>
    <lineage>
        <taxon>Eukaryota</taxon>
        <taxon>Viridiplantae</taxon>
        <taxon>Streptophyta</taxon>
        <taxon>Embryophyta</taxon>
        <taxon>Tracheophyta</taxon>
        <taxon>Spermatophyta</taxon>
        <taxon>Magnoliopsida</taxon>
        <taxon>eudicotyledons</taxon>
        <taxon>Gunneridae</taxon>
        <taxon>Pentapetalae</taxon>
        <taxon>asterids</taxon>
        <taxon>campanulids</taxon>
        <taxon>Asterales</taxon>
        <taxon>Asteraceae</taxon>
        <taxon>Asteroideae</taxon>
        <taxon>Anthemideae</taxon>
        <taxon>Anthemidinae</taxon>
        <taxon>Tanacetum</taxon>
    </lineage>
</organism>
<dbReference type="AlphaFoldDB" id="A0A699HZF9"/>
<protein>
    <submittedName>
        <fullName evidence="2">Uncharacterized protein</fullName>
    </submittedName>
</protein>
<proteinExistence type="predicted"/>
<reference evidence="2" key="1">
    <citation type="journal article" date="2019" name="Sci. Rep.">
        <title>Draft genome of Tanacetum cinerariifolium, the natural source of mosquito coil.</title>
        <authorList>
            <person name="Yamashiro T."/>
            <person name="Shiraishi A."/>
            <person name="Satake H."/>
            <person name="Nakayama K."/>
        </authorList>
    </citation>
    <scope>NUCLEOTIDE SEQUENCE</scope>
</reference>
<feature type="region of interest" description="Disordered" evidence="1">
    <location>
        <begin position="1"/>
        <end position="44"/>
    </location>
</feature>
<evidence type="ECO:0000313" key="2">
    <source>
        <dbReference type="EMBL" id="GEZ07574.1"/>
    </source>
</evidence>
<accession>A0A699HZF9</accession>
<gene>
    <name evidence="2" type="ORF">Tci_479547</name>
</gene>
<dbReference type="EMBL" id="BKCJ010238321">
    <property type="protein sequence ID" value="GEZ07574.1"/>
    <property type="molecule type" value="Genomic_DNA"/>
</dbReference>
<comment type="caution">
    <text evidence="2">The sequence shown here is derived from an EMBL/GenBank/DDBJ whole genome shotgun (WGS) entry which is preliminary data.</text>
</comment>
<feature type="compositionally biased region" description="Gly residues" evidence="1">
    <location>
        <begin position="9"/>
        <end position="23"/>
    </location>
</feature>